<sequence>MHDSVHLTRCDPLCNMARFYRLEIAPDLFGGAVLLRQWGRIGTEGQGRRDWYSEAGAARAACDGWIRRKCARGYQAGGM</sequence>
<proteinExistence type="predicted"/>
<dbReference type="AlphaFoldDB" id="A0A2H5F5J5"/>
<keyword evidence="3" id="KW-1185">Reference proteome</keyword>
<dbReference type="SMART" id="SM00773">
    <property type="entry name" value="WGR"/>
    <property type="match status" value="1"/>
</dbReference>
<dbReference type="PROSITE" id="PS51977">
    <property type="entry name" value="WGR"/>
    <property type="match status" value="1"/>
</dbReference>
<dbReference type="OrthoDB" id="5801306at2"/>
<dbReference type="Gene3D" id="2.20.140.10">
    <property type="entry name" value="WGR domain"/>
    <property type="match status" value="1"/>
</dbReference>
<reference evidence="2 3" key="1">
    <citation type="journal article" date="2013" name="Antonie Van Leeuwenhoek">
        <title>Paracoccus zhejiangensis sp. nov., isolated from activated sludge in wastewater-treatment system.</title>
        <authorList>
            <person name="Wu Z.G."/>
            <person name="Zhang D.F."/>
            <person name="Liu Y.L."/>
            <person name="Wang F."/>
            <person name="Jiang X."/>
            <person name="Li C."/>
            <person name="Li S.P."/>
            <person name="Hong Q."/>
            <person name="Li W.J."/>
        </authorList>
    </citation>
    <scope>NUCLEOTIDE SEQUENCE [LARGE SCALE GENOMIC DNA]</scope>
    <source>
        <strain evidence="2 3">J6</strain>
        <plasmid evidence="3">Plasmid ppz02</plasmid>
    </source>
</reference>
<gene>
    <name evidence="2" type="ORF">CX676_21210</name>
</gene>
<dbReference type="KEGG" id="pzh:CX676_21210"/>
<organism evidence="2 3">
    <name type="scientific">Paracoccus zhejiangensis</name>
    <dbReference type="NCBI Taxonomy" id="1077935"/>
    <lineage>
        <taxon>Bacteria</taxon>
        <taxon>Pseudomonadati</taxon>
        <taxon>Pseudomonadota</taxon>
        <taxon>Alphaproteobacteria</taxon>
        <taxon>Rhodobacterales</taxon>
        <taxon>Paracoccaceae</taxon>
        <taxon>Paracoccus</taxon>
    </lineage>
</organism>
<geneLocation type="plasmid" evidence="3">
    <name>ppz02</name>
</geneLocation>
<dbReference type="CDD" id="cd07996">
    <property type="entry name" value="WGR_MMR_like"/>
    <property type="match status" value="1"/>
</dbReference>
<dbReference type="Pfam" id="PF05406">
    <property type="entry name" value="WGR"/>
    <property type="match status" value="1"/>
</dbReference>
<dbReference type="Proteomes" id="UP000234530">
    <property type="component" value="Plasmid pPZ02"/>
</dbReference>
<evidence type="ECO:0000313" key="2">
    <source>
        <dbReference type="EMBL" id="AUH66819.1"/>
    </source>
</evidence>
<keyword evidence="2" id="KW-0614">Plasmid</keyword>
<dbReference type="RefSeq" id="WP_101754783.1">
    <property type="nucleotide sequence ID" value="NZ_CP025432.1"/>
</dbReference>
<feature type="domain" description="WGR" evidence="1">
    <location>
        <begin position="1"/>
        <end position="79"/>
    </location>
</feature>
<dbReference type="InterPro" id="IPR008893">
    <property type="entry name" value="WGR_domain"/>
</dbReference>
<dbReference type="InterPro" id="IPR049809">
    <property type="entry name" value="YehF/YfeS-like_WGR"/>
</dbReference>
<name>A0A2H5F5J5_9RHOB</name>
<evidence type="ECO:0000313" key="3">
    <source>
        <dbReference type="Proteomes" id="UP000234530"/>
    </source>
</evidence>
<dbReference type="InterPro" id="IPR036930">
    <property type="entry name" value="WGR_dom_sf"/>
</dbReference>
<dbReference type="SUPFAM" id="SSF142921">
    <property type="entry name" value="WGR domain-like"/>
    <property type="match status" value="1"/>
</dbReference>
<accession>A0A2H5F5J5</accession>
<protein>
    <submittedName>
        <fullName evidence="2">Polymerase</fullName>
    </submittedName>
</protein>
<evidence type="ECO:0000259" key="1">
    <source>
        <dbReference type="PROSITE" id="PS51977"/>
    </source>
</evidence>
<dbReference type="EMBL" id="CP025432">
    <property type="protein sequence ID" value="AUH66819.1"/>
    <property type="molecule type" value="Genomic_DNA"/>
</dbReference>